<dbReference type="InterPro" id="IPR010359">
    <property type="entry name" value="IrrE_HExxH"/>
</dbReference>
<evidence type="ECO:0000259" key="2">
    <source>
        <dbReference type="PROSITE" id="PS50943"/>
    </source>
</evidence>
<dbReference type="Gene3D" id="1.10.10.2910">
    <property type="match status" value="1"/>
</dbReference>
<name>A0A8I0ADM4_9FIRM</name>
<dbReference type="Proteomes" id="UP000652847">
    <property type="component" value="Unassembled WGS sequence"/>
</dbReference>
<evidence type="ECO:0000256" key="1">
    <source>
        <dbReference type="ARBA" id="ARBA00007227"/>
    </source>
</evidence>
<dbReference type="Pfam" id="PF01381">
    <property type="entry name" value="HTH_3"/>
    <property type="match status" value="1"/>
</dbReference>
<dbReference type="InterPro" id="IPR001387">
    <property type="entry name" value="Cro/C1-type_HTH"/>
</dbReference>
<comment type="similarity">
    <text evidence="1">Belongs to the short-chain fatty acyl-CoA assimilation regulator (ScfR) family.</text>
</comment>
<dbReference type="SUPFAM" id="SSF47413">
    <property type="entry name" value="lambda repressor-like DNA-binding domains"/>
    <property type="match status" value="1"/>
</dbReference>
<dbReference type="InterPro" id="IPR052345">
    <property type="entry name" value="Rad_response_metalloprotease"/>
</dbReference>
<dbReference type="AlphaFoldDB" id="A0A8I0ADM4"/>
<dbReference type="PANTHER" id="PTHR43236:SF1">
    <property type="entry name" value="BLL7220 PROTEIN"/>
    <property type="match status" value="1"/>
</dbReference>
<organism evidence="3 4">
    <name type="scientific">Blautia segnis</name>
    <dbReference type="NCBI Taxonomy" id="2763030"/>
    <lineage>
        <taxon>Bacteria</taxon>
        <taxon>Bacillati</taxon>
        <taxon>Bacillota</taxon>
        <taxon>Clostridia</taxon>
        <taxon>Lachnospirales</taxon>
        <taxon>Lachnospiraceae</taxon>
        <taxon>Blautia</taxon>
    </lineage>
</organism>
<dbReference type="RefSeq" id="WP_117854406.1">
    <property type="nucleotide sequence ID" value="NZ_JACOOT010000029.1"/>
</dbReference>
<dbReference type="PANTHER" id="PTHR43236">
    <property type="entry name" value="ANTITOXIN HIGA1"/>
    <property type="match status" value="1"/>
</dbReference>
<accession>A0A8I0ADM4</accession>
<dbReference type="CDD" id="cd00093">
    <property type="entry name" value="HTH_XRE"/>
    <property type="match status" value="1"/>
</dbReference>
<dbReference type="InterPro" id="IPR010982">
    <property type="entry name" value="Lambda_DNA-bd_dom_sf"/>
</dbReference>
<dbReference type="GO" id="GO:0003677">
    <property type="term" value="F:DNA binding"/>
    <property type="evidence" value="ECO:0007669"/>
    <property type="project" value="InterPro"/>
</dbReference>
<dbReference type="Gene3D" id="1.10.260.40">
    <property type="entry name" value="lambda repressor-like DNA-binding domains"/>
    <property type="match status" value="1"/>
</dbReference>
<sequence length="397" mass="45426">MNVQKFNGQRLKEALQFRGKKMTELADETGISKQSLSLYANAGNKPPFENVEKIARTLDFPVDFFTSEDLCTVSTGNTYFRSQASATKKSRNAQKIKLEYVSKMYEVILNYVNVPELNLPDTTGIDIPEDIINVDSEQAINEIEKLAMLIREFWDLGSGPIDNLQYALQSNGIIVTGFRNVDSDIDAFSQQIKIDGKTIYIIALAIGSKPIERLRFDMAHELGHILLHTWGEDNEEISRDEFNAREKQANMFASALLLPKKSFSKSVSAYPTNIDYYFALKKKWKVSMQAMMYRARQLDIISANQFQYMMRIMSKNGYRLHEPGDKPGEIGDTIFQAALDMLFEGGYLTVSELLREFGRYGIYLSQHDLENLMYLREGTLYQESKVIPFMTIKKDTE</sequence>
<dbReference type="Pfam" id="PF06114">
    <property type="entry name" value="Peptidase_M78"/>
    <property type="match status" value="1"/>
</dbReference>
<proteinExistence type="inferred from homology"/>
<gene>
    <name evidence="3" type="ORF">H8S54_12135</name>
</gene>
<reference evidence="3 4" key="1">
    <citation type="submission" date="2020-08" db="EMBL/GenBank/DDBJ databases">
        <title>Genome public.</title>
        <authorList>
            <person name="Liu C."/>
            <person name="Sun Q."/>
        </authorList>
    </citation>
    <scope>NUCLEOTIDE SEQUENCE [LARGE SCALE GENOMIC DNA]</scope>
    <source>
        <strain evidence="3 4">BX17</strain>
    </source>
</reference>
<dbReference type="EMBL" id="JACOOT010000029">
    <property type="protein sequence ID" value="MBC5651836.1"/>
    <property type="molecule type" value="Genomic_DNA"/>
</dbReference>
<dbReference type="PROSITE" id="PS50943">
    <property type="entry name" value="HTH_CROC1"/>
    <property type="match status" value="1"/>
</dbReference>
<comment type="caution">
    <text evidence="3">The sequence shown here is derived from an EMBL/GenBank/DDBJ whole genome shotgun (WGS) entry which is preliminary data.</text>
</comment>
<feature type="domain" description="HTH cro/C1-type" evidence="2">
    <location>
        <begin position="11"/>
        <end position="65"/>
    </location>
</feature>
<evidence type="ECO:0000313" key="3">
    <source>
        <dbReference type="EMBL" id="MBC5651836.1"/>
    </source>
</evidence>
<dbReference type="SMART" id="SM00530">
    <property type="entry name" value="HTH_XRE"/>
    <property type="match status" value="1"/>
</dbReference>
<keyword evidence="4" id="KW-1185">Reference proteome</keyword>
<evidence type="ECO:0000313" key="4">
    <source>
        <dbReference type="Proteomes" id="UP000652847"/>
    </source>
</evidence>
<protein>
    <submittedName>
        <fullName evidence="3">XRE family transcriptional regulator</fullName>
    </submittedName>
</protein>